<comment type="caution">
    <text evidence="2">The sequence shown here is derived from an EMBL/GenBank/DDBJ whole genome shotgun (WGS) entry which is preliminary data.</text>
</comment>
<reference evidence="2 3" key="1">
    <citation type="journal article" date="2019" name="Int. J. Syst. Evol. Microbiol.">
        <title>The Global Catalogue of Microorganisms (GCM) 10K type strain sequencing project: providing services to taxonomists for standard genome sequencing and annotation.</title>
        <authorList>
            <consortium name="The Broad Institute Genomics Platform"/>
            <consortium name="The Broad Institute Genome Sequencing Center for Infectious Disease"/>
            <person name="Wu L."/>
            <person name="Ma J."/>
        </authorList>
    </citation>
    <scope>NUCLEOTIDE SEQUENCE [LARGE SCALE GENOMIC DNA]</scope>
    <source>
        <strain evidence="2 3">CGMCC 1.12554</strain>
    </source>
</reference>
<feature type="compositionally biased region" description="Gly residues" evidence="1">
    <location>
        <begin position="132"/>
        <end position="143"/>
    </location>
</feature>
<keyword evidence="3" id="KW-1185">Reference proteome</keyword>
<dbReference type="RefSeq" id="WP_256408175.1">
    <property type="nucleotide sequence ID" value="NZ_JANHDN010000002.1"/>
</dbReference>
<evidence type="ECO:0000313" key="2">
    <source>
        <dbReference type="EMBL" id="MFC7325442.1"/>
    </source>
</evidence>
<feature type="compositionally biased region" description="Low complexity" evidence="1">
    <location>
        <begin position="323"/>
        <end position="336"/>
    </location>
</feature>
<protein>
    <submittedName>
        <fullName evidence="2">Uncharacterized protein</fullName>
    </submittedName>
</protein>
<feature type="region of interest" description="Disordered" evidence="1">
    <location>
        <begin position="323"/>
        <end position="369"/>
    </location>
</feature>
<proteinExistence type="predicted"/>
<evidence type="ECO:0000313" key="3">
    <source>
        <dbReference type="Proteomes" id="UP001596545"/>
    </source>
</evidence>
<dbReference type="AlphaFoldDB" id="A0ABD6AMY8"/>
<name>A0ABD6AMY8_9EURY</name>
<organism evidence="2 3">
    <name type="scientific">Halorubrum rutilum</name>
    <dbReference type="NCBI Taxonomy" id="1364933"/>
    <lineage>
        <taxon>Archaea</taxon>
        <taxon>Methanobacteriati</taxon>
        <taxon>Methanobacteriota</taxon>
        <taxon>Stenosarchaea group</taxon>
        <taxon>Halobacteria</taxon>
        <taxon>Halobacteriales</taxon>
        <taxon>Haloferacaceae</taxon>
        <taxon>Halorubrum</taxon>
    </lineage>
</organism>
<feature type="compositionally biased region" description="Polar residues" evidence="1">
    <location>
        <begin position="350"/>
        <end position="369"/>
    </location>
</feature>
<sequence>MSDLRTLAAAFVVTLAAITGGAAVTGFVTADGAAPAPEIQNEHYVDGDAVANDTPGEATVEMESTARSQTVLVDPGIDASGGVPASPLALLGLGGGGVADRDVRPLANALIENGHEVDVYVPGATRQRPAAGPGGPGAPGGGPETALGERLADADAFVTFRTDYDEAELSAIEEFVDSGGRVIVATEPDAAFDRPGAVGLDATLDITTEPGYVYNMEENDLNYQRVYAEPTGGSDAALTEGVDRAVLPTATPVGTAAAGSDVLRPIEGSELSTTRASTEAPLLVRTDGVVMVGDSDFLSPENAARADNDALIGNLADFLVTGGQAAPGGQRAPTGPSGNRTAPSGPDGPSGNQTAPSGSQDPSGNQTAG</sequence>
<evidence type="ECO:0000256" key="1">
    <source>
        <dbReference type="SAM" id="MobiDB-lite"/>
    </source>
</evidence>
<dbReference type="EMBL" id="JBHTBL010000011">
    <property type="protein sequence ID" value="MFC7325442.1"/>
    <property type="molecule type" value="Genomic_DNA"/>
</dbReference>
<gene>
    <name evidence="2" type="ORF">ACFQMF_12715</name>
</gene>
<accession>A0ABD6AMY8</accession>
<dbReference type="Proteomes" id="UP001596545">
    <property type="component" value="Unassembled WGS sequence"/>
</dbReference>
<feature type="region of interest" description="Disordered" evidence="1">
    <location>
        <begin position="125"/>
        <end position="145"/>
    </location>
</feature>